<evidence type="ECO:0000256" key="5">
    <source>
        <dbReference type="ARBA" id="ARBA00022801"/>
    </source>
</evidence>
<dbReference type="Pfam" id="PF02837">
    <property type="entry name" value="Glyco_hydro_2_N"/>
    <property type="match status" value="1"/>
</dbReference>
<dbReference type="InterPro" id="IPR014718">
    <property type="entry name" value="GH-type_carb-bd"/>
</dbReference>
<dbReference type="FunFam" id="3.20.20.80:FF:000018">
    <property type="entry name" value="Beta-galactosidase"/>
    <property type="match status" value="1"/>
</dbReference>
<dbReference type="SUPFAM" id="SSF49303">
    <property type="entry name" value="beta-Galactosidase/glucuronidase domain"/>
    <property type="match status" value="2"/>
</dbReference>
<dbReference type="InterPro" id="IPR023232">
    <property type="entry name" value="Glyco_hydro_2_AS"/>
</dbReference>
<dbReference type="InterPro" id="IPR036156">
    <property type="entry name" value="Beta-gal/glucu_dom_sf"/>
</dbReference>
<evidence type="ECO:0000256" key="7">
    <source>
        <dbReference type="ARBA" id="ARBA00032230"/>
    </source>
</evidence>
<dbReference type="InterPro" id="IPR017853">
    <property type="entry name" value="GH"/>
</dbReference>
<gene>
    <name evidence="10" type="ORF">H4683_003423</name>
</gene>
<dbReference type="PROSITE" id="PS00719">
    <property type="entry name" value="GLYCOSYL_HYDROL_F2_1"/>
    <property type="match status" value="1"/>
</dbReference>
<dbReference type="GO" id="GO:0005990">
    <property type="term" value="P:lactose catabolic process"/>
    <property type="evidence" value="ECO:0007669"/>
    <property type="project" value="TreeGrafter"/>
</dbReference>
<dbReference type="SUPFAM" id="SSF51445">
    <property type="entry name" value="(Trans)glycosidases"/>
    <property type="match status" value="1"/>
</dbReference>
<dbReference type="InterPro" id="IPR006103">
    <property type="entry name" value="Glyco_hydro_2_cat"/>
</dbReference>
<evidence type="ECO:0000259" key="9">
    <source>
        <dbReference type="SMART" id="SM01038"/>
    </source>
</evidence>
<dbReference type="Pfam" id="PF00703">
    <property type="entry name" value="Glyco_hydro_2"/>
    <property type="match status" value="1"/>
</dbReference>
<dbReference type="RefSeq" id="WP_192599962.1">
    <property type="nucleotide sequence ID" value="NZ_JADBEL010000024.1"/>
</dbReference>
<comment type="caution">
    <text evidence="10">The sequence shown here is derived from an EMBL/GenBank/DDBJ whole genome shotgun (WGS) entry which is preliminary data.</text>
</comment>
<dbReference type="GO" id="GO:0030246">
    <property type="term" value="F:carbohydrate binding"/>
    <property type="evidence" value="ECO:0007669"/>
    <property type="project" value="InterPro"/>
</dbReference>
<dbReference type="InterPro" id="IPR013783">
    <property type="entry name" value="Ig-like_fold"/>
</dbReference>
<accession>A0A927ML00</accession>
<dbReference type="EC" id="3.2.1.23" evidence="3 8"/>
<dbReference type="Pfam" id="PF02836">
    <property type="entry name" value="Glyco_hydro_2_C"/>
    <property type="match status" value="1"/>
</dbReference>
<dbReference type="Gene3D" id="2.60.40.10">
    <property type="entry name" value="Immunoglobulins"/>
    <property type="match status" value="2"/>
</dbReference>
<evidence type="ECO:0000256" key="6">
    <source>
        <dbReference type="ARBA" id="ARBA00023295"/>
    </source>
</evidence>
<dbReference type="InterPro" id="IPR032312">
    <property type="entry name" value="LacZ_4"/>
</dbReference>
<dbReference type="AlphaFoldDB" id="A0A927ML00"/>
<comment type="similarity">
    <text evidence="2 8">Belongs to the glycosyl hydrolase 2 family.</text>
</comment>
<dbReference type="Proteomes" id="UP000658225">
    <property type="component" value="Unassembled WGS sequence"/>
</dbReference>
<sequence length="1024" mass="117962">MRECKVWEDISITDINRMNARASFYSYPNKQSALYNEPIYTHNLKSLNGSWKFLFMEAPEYSPLNFEQANFDVGDWDTITVPSNWQIEGYGNMHYSDLWYNFPIRPPYVPTDNPTAIYKRTFTIGENWLDEDVILRFQGVDSAFHLWINGREVGYSKGARMTTEFDISSYVTPGENEVTVRVYQWSDGTYLEDQDMWWLSGIFRDVELYTQPKAGIDDFKVDTILKDSYMTGELTVAGKVRGGREGLTLSYELLDDRLETVISGEQKMIDQFSFAEKIDQPKLWSAERPNLYTLLLTVKQGEEIIEVIPQVVGFRHIEPQGKAFTVNGVAIKFKGVNRHDYHPATGRVVSKEAIRKDIHLMKQHNINAIRTAHYPNSPYLYELCDLYGMYVIDEADIECHGFELTNNYNWVADDPAWEKVHVDRLVRMVERDKNHPSIIMWSLGNESGFGHNFRKMAEVCNELDSSRLVHYEGDSKTEVTDVYSTMYTWLENQPEGRISMQDIIDKTEKPHIHCEYGHAMGNGPGGLKEYQELIYKHEQLQGGFIWEWYDHGIETTDENGNVYYRYGGDYGDDPTNGNFCIDGLLMPDRTPSPALIEYKKIIEPVHTHAVDLAQGKIQVENKYDFINLDDLTLHYSIEKDGKIVQTGTAALTGISARTTKEVLLDYDLTFPKELGTDYYLTISYVTNRDFNWGKQGQQLATAQFKLPIETEALIISPTGTLQVEKSHTKLVISGEETEITFDTVKGQMTSWKKNGVEVVEQGPKLQFWRAPIDNDMYLLKDYKEKYFMHLWHEMVDSVDYEQTEDYVTITVKTVNGTTNSAWYYRCSYEYRIYPNGDILFEVTGTPDGMIENAPKMIPRIGVEMRINKNCENARWYGTGPGESYSDSKQANLTGVYEKTVEEMFTNYVHPQENGNRTDTHWARLVNRYGVGIMAVANNSTFDFGATYYETTDLEAAKHTIDLQKRDYIVLHLDYKQNGLGSNSCGQSQLEKYRCKFEAFTLKTKLSVYSTKEISDSIKAKEQLV</sequence>
<organism evidence="10 11">
    <name type="scientific">Sporosarcina limicola</name>
    <dbReference type="NCBI Taxonomy" id="34101"/>
    <lineage>
        <taxon>Bacteria</taxon>
        <taxon>Bacillati</taxon>
        <taxon>Bacillota</taxon>
        <taxon>Bacilli</taxon>
        <taxon>Bacillales</taxon>
        <taxon>Caryophanaceae</taxon>
        <taxon>Sporosarcina</taxon>
    </lineage>
</organism>
<evidence type="ECO:0000256" key="1">
    <source>
        <dbReference type="ARBA" id="ARBA00001412"/>
    </source>
</evidence>
<keyword evidence="11" id="KW-1185">Reference proteome</keyword>
<dbReference type="PROSITE" id="PS00608">
    <property type="entry name" value="GLYCOSYL_HYDROL_F2_2"/>
    <property type="match status" value="1"/>
</dbReference>
<protein>
    <recommendedName>
        <fullName evidence="4 8">Beta-galactosidase</fullName>
        <ecNumber evidence="3 8">3.2.1.23</ecNumber>
    </recommendedName>
    <alternativeName>
        <fullName evidence="7 8">Lactase</fullName>
    </alternativeName>
</protein>
<dbReference type="NCBIfam" id="NF007666">
    <property type="entry name" value="PRK10340.1"/>
    <property type="match status" value="1"/>
</dbReference>
<dbReference type="PRINTS" id="PR00132">
    <property type="entry name" value="GLHYDRLASE2"/>
</dbReference>
<dbReference type="PANTHER" id="PTHR46323">
    <property type="entry name" value="BETA-GALACTOSIDASE"/>
    <property type="match status" value="1"/>
</dbReference>
<keyword evidence="5 8" id="KW-0378">Hydrolase</keyword>
<comment type="catalytic activity">
    <reaction evidence="1 8">
        <text>Hydrolysis of terminal non-reducing beta-D-galactose residues in beta-D-galactosides.</text>
        <dbReference type="EC" id="3.2.1.23"/>
    </reaction>
</comment>
<reference evidence="10" key="1">
    <citation type="submission" date="2020-10" db="EMBL/GenBank/DDBJ databases">
        <title>Genomic Encyclopedia of Type Strains, Phase IV (KMG-IV): sequencing the most valuable type-strain genomes for metagenomic binning, comparative biology and taxonomic classification.</title>
        <authorList>
            <person name="Goeker M."/>
        </authorList>
    </citation>
    <scope>NUCLEOTIDE SEQUENCE</scope>
    <source>
        <strain evidence="10">DSM 13886</strain>
    </source>
</reference>
<evidence type="ECO:0000256" key="2">
    <source>
        <dbReference type="ARBA" id="ARBA00007401"/>
    </source>
</evidence>
<evidence type="ECO:0000313" key="10">
    <source>
        <dbReference type="EMBL" id="MBE1556300.1"/>
    </source>
</evidence>
<evidence type="ECO:0000256" key="3">
    <source>
        <dbReference type="ARBA" id="ARBA00012756"/>
    </source>
</evidence>
<dbReference type="GO" id="GO:0004565">
    <property type="term" value="F:beta-galactosidase activity"/>
    <property type="evidence" value="ECO:0007669"/>
    <property type="project" value="UniProtKB-EC"/>
</dbReference>
<evidence type="ECO:0000256" key="4">
    <source>
        <dbReference type="ARBA" id="ARBA00013303"/>
    </source>
</evidence>
<feature type="domain" description="Beta galactosidase small chain/" evidence="9">
    <location>
        <begin position="731"/>
        <end position="1006"/>
    </location>
</feature>
<dbReference type="InterPro" id="IPR006104">
    <property type="entry name" value="Glyco_hydro_2_N"/>
</dbReference>
<evidence type="ECO:0000313" key="11">
    <source>
        <dbReference type="Proteomes" id="UP000658225"/>
    </source>
</evidence>
<dbReference type="PANTHER" id="PTHR46323:SF2">
    <property type="entry name" value="BETA-GALACTOSIDASE"/>
    <property type="match status" value="1"/>
</dbReference>
<proteinExistence type="inferred from homology"/>
<keyword evidence="6 8" id="KW-0326">Glycosidase</keyword>
<dbReference type="InterPro" id="IPR011013">
    <property type="entry name" value="Gal_mutarotase_sf_dom"/>
</dbReference>
<dbReference type="SUPFAM" id="SSF74650">
    <property type="entry name" value="Galactose mutarotase-like"/>
    <property type="match status" value="1"/>
</dbReference>
<evidence type="ECO:0000256" key="8">
    <source>
        <dbReference type="RuleBase" id="RU361154"/>
    </source>
</evidence>
<dbReference type="InterPro" id="IPR008979">
    <property type="entry name" value="Galactose-bd-like_sf"/>
</dbReference>
<dbReference type="GO" id="GO:0009341">
    <property type="term" value="C:beta-galactosidase complex"/>
    <property type="evidence" value="ECO:0007669"/>
    <property type="project" value="InterPro"/>
</dbReference>
<dbReference type="EMBL" id="JADBEL010000024">
    <property type="protein sequence ID" value="MBE1556300.1"/>
    <property type="molecule type" value="Genomic_DNA"/>
</dbReference>
<name>A0A927ML00_9BACL</name>
<dbReference type="Gene3D" id="2.70.98.10">
    <property type="match status" value="1"/>
</dbReference>
<dbReference type="InterPro" id="IPR023230">
    <property type="entry name" value="Glyco_hydro_2_CS"/>
</dbReference>
<dbReference type="Pfam" id="PF16353">
    <property type="entry name" value="LacZ_4"/>
    <property type="match status" value="1"/>
</dbReference>
<dbReference type="InterPro" id="IPR004199">
    <property type="entry name" value="B-gal_small/dom_5"/>
</dbReference>
<dbReference type="Gene3D" id="3.20.20.80">
    <property type="entry name" value="Glycosidases"/>
    <property type="match status" value="1"/>
</dbReference>
<dbReference type="Pfam" id="PF02929">
    <property type="entry name" value="Bgal_small_N"/>
    <property type="match status" value="1"/>
</dbReference>
<dbReference type="SUPFAM" id="SSF49785">
    <property type="entry name" value="Galactose-binding domain-like"/>
    <property type="match status" value="1"/>
</dbReference>
<dbReference type="InterPro" id="IPR050347">
    <property type="entry name" value="Bact_Beta-galactosidase"/>
</dbReference>
<dbReference type="Gene3D" id="2.60.120.260">
    <property type="entry name" value="Galactose-binding domain-like"/>
    <property type="match status" value="1"/>
</dbReference>
<dbReference type="InterPro" id="IPR006102">
    <property type="entry name" value="Ig-like_GH2"/>
</dbReference>
<dbReference type="SMART" id="SM01038">
    <property type="entry name" value="Bgal_small_N"/>
    <property type="match status" value="1"/>
</dbReference>
<dbReference type="InterPro" id="IPR006101">
    <property type="entry name" value="Glyco_hydro_2"/>
</dbReference>